<dbReference type="GO" id="GO:0045820">
    <property type="term" value="P:negative regulation of glycolytic process"/>
    <property type="evidence" value="ECO:0007669"/>
    <property type="project" value="TreeGrafter"/>
</dbReference>
<dbReference type="GO" id="GO:0004331">
    <property type="term" value="F:fructose-2,6-bisphosphate 2-phosphatase activity"/>
    <property type="evidence" value="ECO:0007669"/>
    <property type="project" value="TreeGrafter"/>
</dbReference>
<feature type="binding site" evidence="3">
    <location>
        <begin position="8"/>
        <end position="15"/>
    </location>
    <ligand>
        <name>substrate</name>
    </ligand>
</feature>
<dbReference type="PANTHER" id="PTHR46517:SF1">
    <property type="entry name" value="FRUCTOSE-2,6-BISPHOSPHATASE TIGAR"/>
    <property type="match status" value="1"/>
</dbReference>
<dbReference type="InterPro" id="IPR013078">
    <property type="entry name" value="His_Pase_superF_clade-1"/>
</dbReference>
<feature type="binding site" evidence="3">
    <location>
        <position position="58"/>
    </location>
    <ligand>
        <name>substrate</name>
    </ligand>
</feature>
<dbReference type="PROSITE" id="PS00175">
    <property type="entry name" value="PG_MUTASE"/>
    <property type="match status" value="1"/>
</dbReference>
<organism evidence="4 5">
    <name type="scientific">Candidatus Fimiplasma intestinipullorum</name>
    <dbReference type="NCBI Taxonomy" id="2840825"/>
    <lineage>
        <taxon>Bacteria</taxon>
        <taxon>Bacillati</taxon>
        <taxon>Bacillota</taxon>
        <taxon>Clostridia</taxon>
        <taxon>Eubacteriales</taxon>
        <taxon>Candidatus Fimiplasma</taxon>
    </lineage>
</organism>
<evidence type="ECO:0000313" key="4">
    <source>
        <dbReference type="EMBL" id="HIU13128.1"/>
    </source>
</evidence>
<dbReference type="CDD" id="cd07067">
    <property type="entry name" value="HP_PGM_like"/>
    <property type="match status" value="1"/>
</dbReference>
<dbReference type="SUPFAM" id="SSF53254">
    <property type="entry name" value="Phosphoglycerate mutase-like"/>
    <property type="match status" value="1"/>
</dbReference>
<protein>
    <submittedName>
        <fullName evidence="4">Histidine phosphatase family protein</fullName>
    </submittedName>
</protein>
<gene>
    <name evidence="4" type="ORF">IAD15_03560</name>
</gene>
<name>A0A9D1HMH8_9FIRM</name>
<dbReference type="GO" id="GO:0005829">
    <property type="term" value="C:cytosol"/>
    <property type="evidence" value="ECO:0007669"/>
    <property type="project" value="TreeGrafter"/>
</dbReference>
<dbReference type="SMART" id="SM00855">
    <property type="entry name" value="PGAM"/>
    <property type="match status" value="1"/>
</dbReference>
<reference evidence="4" key="1">
    <citation type="submission" date="2020-10" db="EMBL/GenBank/DDBJ databases">
        <authorList>
            <person name="Gilroy R."/>
        </authorList>
    </citation>
    <scope>NUCLEOTIDE SEQUENCE</scope>
    <source>
        <strain evidence="4">CHK195-11698</strain>
    </source>
</reference>
<dbReference type="InterPro" id="IPR029033">
    <property type="entry name" value="His_PPase_superfam"/>
</dbReference>
<feature type="active site" description="Tele-phosphohistidine intermediate" evidence="2">
    <location>
        <position position="9"/>
    </location>
</feature>
<dbReference type="AlphaFoldDB" id="A0A9D1HMH8"/>
<accession>A0A9D1HMH8</accession>
<dbReference type="GO" id="GO:0043456">
    <property type="term" value="P:regulation of pentose-phosphate shunt"/>
    <property type="evidence" value="ECO:0007669"/>
    <property type="project" value="TreeGrafter"/>
</dbReference>
<evidence type="ECO:0000256" key="2">
    <source>
        <dbReference type="PIRSR" id="PIRSR613078-1"/>
    </source>
</evidence>
<evidence type="ECO:0000256" key="1">
    <source>
        <dbReference type="ARBA" id="ARBA00022801"/>
    </source>
</evidence>
<dbReference type="InterPro" id="IPR051695">
    <property type="entry name" value="Phosphoglycerate_Mutase"/>
</dbReference>
<proteinExistence type="predicted"/>
<evidence type="ECO:0000313" key="5">
    <source>
        <dbReference type="Proteomes" id="UP000824175"/>
    </source>
</evidence>
<dbReference type="Proteomes" id="UP000824175">
    <property type="component" value="Unassembled WGS sequence"/>
</dbReference>
<comment type="caution">
    <text evidence="4">The sequence shown here is derived from an EMBL/GenBank/DDBJ whole genome shotgun (WGS) entry which is preliminary data.</text>
</comment>
<evidence type="ECO:0000256" key="3">
    <source>
        <dbReference type="PIRSR" id="PIRSR613078-2"/>
    </source>
</evidence>
<feature type="active site" description="Proton donor/acceptor" evidence="2">
    <location>
        <position position="82"/>
    </location>
</feature>
<dbReference type="Pfam" id="PF00300">
    <property type="entry name" value="His_Phos_1"/>
    <property type="match status" value="1"/>
</dbReference>
<dbReference type="EMBL" id="DVMJ01000026">
    <property type="protein sequence ID" value="HIU13128.1"/>
    <property type="molecule type" value="Genomic_DNA"/>
</dbReference>
<dbReference type="PANTHER" id="PTHR46517">
    <property type="entry name" value="FRUCTOSE-2,6-BISPHOSPHATASE TIGAR"/>
    <property type="match status" value="1"/>
</dbReference>
<dbReference type="Gene3D" id="3.40.50.1240">
    <property type="entry name" value="Phosphoglycerate mutase-like"/>
    <property type="match status" value="1"/>
</dbReference>
<keyword evidence="1" id="KW-0378">Hydrolase</keyword>
<reference evidence="4" key="2">
    <citation type="journal article" date="2021" name="PeerJ">
        <title>Extensive microbial diversity within the chicken gut microbiome revealed by metagenomics and culture.</title>
        <authorList>
            <person name="Gilroy R."/>
            <person name="Ravi A."/>
            <person name="Getino M."/>
            <person name="Pursley I."/>
            <person name="Horton D.L."/>
            <person name="Alikhan N.F."/>
            <person name="Baker D."/>
            <person name="Gharbi K."/>
            <person name="Hall N."/>
            <person name="Watson M."/>
            <person name="Adriaenssens E.M."/>
            <person name="Foster-Nyarko E."/>
            <person name="Jarju S."/>
            <person name="Secka A."/>
            <person name="Antonio M."/>
            <person name="Oren A."/>
            <person name="Chaudhuri R.R."/>
            <person name="La Ragione R."/>
            <person name="Hildebrand F."/>
            <person name="Pallen M.J."/>
        </authorList>
    </citation>
    <scope>NUCLEOTIDE SEQUENCE</scope>
    <source>
        <strain evidence="4">CHK195-11698</strain>
    </source>
</reference>
<dbReference type="InterPro" id="IPR001345">
    <property type="entry name" value="PG/BPGM_mutase_AS"/>
</dbReference>
<sequence length="205" mass="23032">MLEIYLVRHGQTLFNEKDMVQGVCDSPLTKLGQKQAQNVASHLRQVAFTQWFSSPSLRAVDTGEAINAYHHLQPKLDRRLMEMNFGSYEGDKNAVLWEDRNMPFEKILEVGWVDAGGENEAMVASRITSFFDELTATYQDEVILVTGHGMWLKQALGMLNQDAQMASRMAKEGLGNGSVSMVTYTPEAGYAIHFFNDTTMAKEEV</sequence>